<evidence type="ECO:0000256" key="1">
    <source>
        <dbReference type="SAM" id="SignalP"/>
    </source>
</evidence>
<keyword evidence="1" id="KW-0732">Signal</keyword>
<protein>
    <submittedName>
        <fullName evidence="2">DUF4390 domain-containing protein</fullName>
    </submittedName>
</protein>
<evidence type="ECO:0000313" key="3">
    <source>
        <dbReference type="Proteomes" id="UP000672097"/>
    </source>
</evidence>
<keyword evidence="3" id="KW-1185">Reference proteome</keyword>
<evidence type="ECO:0000313" key="2">
    <source>
        <dbReference type="EMBL" id="MBQ0933923.1"/>
    </source>
</evidence>
<organism evidence="2 3">
    <name type="scientific">Ideonella paludis</name>
    <dbReference type="NCBI Taxonomy" id="1233411"/>
    <lineage>
        <taxon>Bacteria</taxon>
        <taxon>Pseudomonadati</taxon>
        <taxon>Pseudomonadota</taxon>
        <taxon>Betaproteobacteria</taxon>
        <taxon>Burkholderiales</taxon>
        <taxon>Sphaerotilaceae</taxon>
        <taxon>Ideonella</taxon>
    </lineage>
</organism>
<sequence length="178" mass="20394">MGAWCMALFLLLPSAAVQAQSMELPTLTLERQEGALVLSFVAKPALSKAVEEALQRGVPVYFVAEAQVNRVRWYWRNERITRASRTWRLSYQPLTSSWRVSFGALSQNFPSLSEALATVTRATDWKIADPEQLDLGERYEVEFSYRLDANQLPRPMQLDLAAQADWRLAIERKLKIDY</sequence>
<name>A0ABS5DS13_9BURK</name>
<accession>A0ABS5DS13</accession>
<dbReference type="Pfam" id="PF14334">
    <property type="entry name" value="DUF4390"/>
    <property type="match status" value="1"/>
</dbReference>
<dbReference type="EMBL" id="JAGQDG010000001">
    <property type="protein sequence ID" value="MBQ0933923.1"/>
    <property type="molecule type" value="Genomic_DNA"/>
</dbReference>
<comment type="caution">
    <text evidence="2">The sequence shown here is derived from an EMBL/GenBank/DDBJ whole genome shotgun (WGS) entry which is preliminary data.</text>
</comment>
<feature type="chain" id="PRO_5046582100" evidence="1">
    <location>
        <begin position="20"/>
        <end position="178"/>
    </location>
</feature>
<gene>
    <name evidence="2" type="ORF">KAK11_01195</name>
</gene>
<dbReference type="InterPro" id="IPR025500">
    <property type="entry name" value="DUF4390"/>
</dbReference>
<proteinExistence type="predicted"/>
<reference evidence="2 3" key="1">
    <citation type="submission" date="2021-04" db="EMBL/GenBank/DDBJ databases">
        <title>The genome sequence of type strain Ideonella paludis KCTC 32238.</title>
        <authorList>
            <person name="Liu Y."/>
        </authorList>
    </citation>
    <scope>NUCLEOTIDE SEQUENCE [LARGE SCALE GENOMIC DNA]</scope>
    <source>
        <strain evidence="2 3">KCTC 32238</strain>
    </source>
</reference>
<feature type="signal peptide" evidence="1">
    <location>
        <begin position="1"/>
        <end position="19"/>
    </location>
</feature>
<dbReference type="Proteomes" id="UP000672097">
    <property type="component" value="Unassembled WGS sequence"/>
</dbReference>